<feature type="region of interest" description="Disordered" evidence="1">
    <location>
        <begin position="1"/>
        <end position="100"/>
    </location>
</feature>
<sequence length="100" mass="10744">MDSQMSATSTTAQIDTPSSSCNMTASDHFGQPGIDHSPVSSCSDSDQLVIEMHPAEEMDTLGTPEQQPPRCEDAERKRAPRLGKADMGDSGYSDQEPTPE</sequence>
<dbReference type="InParanoid" id="A0A1S3JWC6"/>
<dbReference type="KEGG" id="lak:106176499"/>
<proteinExistence type="predicted"/>
<gene>
    <name evidence="3" type="primary">LOC106176499</name>
</gene>
<evidence type="ECO:0000313" key="2">
    <source>
        <dbReference type="Proteomes" id="UP000085678"/>
    </source>
</evidence>
<dbReference type="GeneID" id="106176499"/>
<dbReference type="Proteomes" id="UP000085678">
    <property type="component" value="Unplaced"/>
</dbReference>
<reference evidence="3" key="1">
    <citation type="submission" date="2025-08" db="UniProtKB">
        <authorList>
            <consortium name="RefSeq"/>
        </authorList>
    </citation>
    <scope>IDENTIFICATION</scope>
    <source>
        <tissue evidence="3">Gonads</tissue>
    </source>
</reference>
<protein>
    <submittedName>
        <fullName evidence="3">Uncharacterized protein LOC106176499</fullName>
    </submittedName>
</protein>
<keyword evidence="2" id="KW-1185">Reference proteome</keyword>
<accession>A0A1S3JWC6</accession>
<feature type="compositionally biased region" description="Polar residues" evidence="1">
    <location>
        <begin position="1"/>
        <end position="25"/>
    </location>
</feature>
<evidence type="ECO:0000313" key="3">
    <source>
        <dbReference type="RefSeq" id="XP_013414371.1"/>
    </source>
</evidence>
<dbReference type="AlphaFoldDB" id="A0A1S3JWC6"/>
<evidence type="ECO:0000256" key="1">
    <source>
        <dbReference type="SAM" id="MobiDB-lite"/>
    </source>
</evidence>
<name>A0A1S3JWC6_LINAN</name>
<feature type="compositionally biased region" description="Basic and acidic residues" evidence="1">
    <location>
        <begin position="70"/>
        <end position="87"/>
    </location>
</feature>
<dbReference type="RefSeq" id="XP_013414371.1">
    <property type="nucleotide sequence ID" value="XM_013558917.1"/>
</dbReference>
<organism evidence="2 3">
    <name type="scientific">Lingula anatina</name>
    <name type="common">Brachiopod</name>
    <name type="synonym">Lingula unguis</name>
    <dbReference type="NCBI Taxonomy" id="7574"/>
    <lineage>
        <taxon>Eukaryota</taxon>
        <taxon>Metazoa</taxon>
        <taxon>Spiralia</taxon>
        <taxon>Lophotrochozoa</taxon>
        <taxon>Brachiopoda</taxon>
        <taxon>Linguliformea</taxon>
        <taxon>Lingulata</taxon>
        <taxon>Lingulida</taxon>
        <taxon>Linguloidea</taxon>
        <taxon>Lingulidae</taxon>
        <taxon>Lingula</taxon>
    </lineage>
</organism>